<keyword evidence="1" id="KW-0614">Plasmid</keyword>
<reference evidence="1" key="1">
    <citation type="submission" date="2013-02" db="EMBL/GenBank/DDBJ databases">
        <title>Comparative genomics of Borrelia species.</title>
        <authorList>
            <person name="Schwan T.G."/>
            <person name="Raffel S.J."/>
            <person name="Porcella S.F."/>
        </authorList>
    </citation>
    <scope>NUCLEOTIDE SEQUENCE</scope>
    <source>
        <strain evidence="1">FR64b</strain>
        <plasmid evidence="1">unnamed</plasmid>
    </source>
</reference>
<dbReference type="AlphaFoldDB" id="W5SFQ3"/>
<organism evidence="1">
    <name type="scientific">Borrelia miyamotoi FR64b</name>
    <dbReference type="NCBI Taxonomy" id="1292392"/>
    <lineage>
        <taxon>Bacteria</taxon>
        <taxon>Pseudomonadati</taxon>
        <taxon>Spirochaetota</taxon>
        <taxon>Spirochaetia</taxon>
        <taxon>Spirochaetales</taxon>
        <taxon>Borreliaceae</taxon>
        <taxon>Borrelia</taxon>
    </lineage>
</organism>
<dbReference type="EMBL" id="CP004244">
    <property type="protein sequence ID" value="AHH05909.1"/>
    <property type="molecule type" value="Genomic_DNA"/>
</dbReference>
<name>W5SFQ3_9SPIR</name>
<dbReference type="HOGENOM" id="CLU_3180907_0_0_12"/>
<geneLocation type="plasmid" evidence="1">
    <name>unnamed</name>
</geneLocation>
<protein>
    <submittedName>
        <fullName evidence="1">Variable major outer membrane lipoprotein</fullName>
    </submittedName>
</protein>
<proteinExistence type="predicted"/>
<keyword evidence="1" id="KW-0449">Lipoprotein</keyword>
<evidence type="ECO:0000313" key="1">
    <source>
        <dbReference type="EMBL" id="AHH05909.1"/>
    </source>
</evidence>
<gene>
    <name evidence="1" type="ORF">BOM_1366</name>
</gene>
<accession>W5SFQ3</accession>
<sequence>MKGDSNISYYRGCCRTKKSNLAIATANLGGTDAKNGSKVLATGASG</sequence>